<reference evidence="1 2" key="1">
    <citation type="submission" date="2019-03" db="EMBL/GenBank/DDBJ databases">
        <title>First draft genome of Liparis tanakae, snailfish: a comprehensive survey of snailfish specific genes.</title>
        <authorList>
            <person name="Kim W."/>
            <person name="Song I."/>
            <person name="Jeong J.-H."/>
            <person name="Kim D."/>
            <person name="Kim S."/>
            <person name="Ryu S."/>
            <person name="Song J.Y."/>
            <person name="Lee S.K."/>
        </authorList>
    </citation>
    <scope>NUCLEOTIDE SEQUENCE [LARGE SCALE GENOMIC DNA]</scope>
    <source>
        <tissue evidence="1">Muscle</tissue>
    </source>
</reference>
<dbReference type="EMBL" id="SRLO01000990">
    <property type="protein sequence ID" value="TNN43095.1"/>
    <property type="molecule type" value="Genomic_DNA"/>
</dbReference>
<gene>
    <name evidence="1" type="ORF">EYF80_046703</name>
</gene>
<dbReference type="Proteomes" id="UP000314294">
    <property type="component" value="Unassembled WGS sequence"/>
</dbReference>
<comment type="caution">
    <text evidence="1">The sequence shown here is derived from an EMBL/GenBank/DDBJ whole genome shotgun (WGS) entry which is preliminary data.</text>
</comment>
<name>A0A4Z2FQ95_9TELE</name>
<keyword evidence="2" id="KW-1185">Reference proteome</keyword>
<dbReference type="OrthoDB" id="16520at2759"/>
<protein>
    <submittedName>
        <fullName evidence="1">Uncharacterized protein</fullName>
    </submittedName>
</protein>
<proteinExistence type="predicted"/>
<evidence type="ECO:0000313" key="2">
    <source>
        <dbReference type="Proteomes" id="UP000314294"/>
    </source>
</evidence>
<dbReference type="AlphaFoldDB" id="A0A4Z2FQ95"/>
<sequence>MPVKRGKAMLGTRLSLRTRKANLSPSGDHQWATWSKLFCAVFIRSFGACGRAPPASSLPPLSAVLMDTTDNGITTNSFLAAYCRTEFTTSGGSSSQTSLEKKDDKQCHHKHLWLVYEELKLGTWQMMDIRLRMRGN</sequence>
<organism evidence="1 2">
    <name type="scientific">Liparis tanakae</name>
    <name type="common">Tanaka's snailfish</name>
    <dbReference type="NCBI Taxonomy" id="230148"/>
    <lineage>
        <taxon>Eukaryota</taxon>
        <taxon>Metazoa</taxon>
        <taxon>Chordata</taxon>
        <taxon>Craniata</taxon>
        <taxon>Vertebrata</taxon>
        <taxon>Euteleostomi</taxon>
        <taxon>Actinopterygii</taxon>
        <taxon>Neopterygii</taxon>
        <taxon>Teleostei</taxon>
        <taxon>Neoteleostei</taxon>
        <taxon>Acanthomorphata</taxon>
        <taxon>Eupercaria</taxon>
        <taxon>Perciformes</taxon>
        <taxon>Cottioidei</taxon>
        <taxon>Cottales</taxon>
        <taxon>Liparidae</taxon>
        <taxon>Liparis</taxon>
    </lineage>
</organism>
<accession>A0A4Z2FQ95</accession>
<evidence type="ECO:0000313" key="1">
    <source>
        <dbReference type="EMBL" id="TNN43095.1"/>
    </source>
</evidence>